<dbReference type="InterPro" id="IPR001789">
    <property type="entry name" value="Sig_transdc_resp-reg_receiver"/>
</dbReference>
<evidence type="ECO:0000313" key="9">
    <source>
        <dbReference type="Proteomes" id="UP000826725"/>
    </source>
</evidence>
<dbReference type="KEGG" id="dbk:DGMP_07280"/>
<evidence type="ECO:0000256" key="1">
    <source>
        <dbReference type="ARBA" id="ARBA00000085"/>
    </source>
</evidence>
<name>A0A8D5JNE3_9BACT</name>
<dbReference type="Pfam" id="PF00072">
    <property type="entry name" value="Response_reg"/>
    <property type="match status" value="1"/>
</dbReference>
<keyword evidence="4" id="KW-0418">Kinase</keyword>
<comment type="catalytic activity">
    <reaction evidence="1">
        <text>ATP + protein L-histidine = ADP + protein N-phospho-L-histidine.</text>
        <dbReference type="EC" id="2.7.13.3"/>
    </reaction>
</comment>
<dbReference type="InterPro" id="IPR003594">
    <property type="entry name" value="HATPase_dom"/>
</dbReference>
<dbReference type="Proteomes" id="UP000826725">
    <property type="component" value="Chromosome"/>
</dbReference>
<protein>
    <recommendedName>
        <fullName evidence="2">histidine kinase</fullName>
        <ecNumber evidence="2">2.7.13.3</ecNumber>
    </recommendedName>
</protein>
<dbReference type="SMART" id="SM00448">
    <property type="entry name" value="REC"/>
    <property type="match status" value="1"/>
</dbReference>
<dbReference type="CDD" id="cd00156">
    <property type="entry name" value="REC"/>
    <property type="match status" value="1"/>
</dbReference>
<dbReference type="InterPro" id="IPR005467">
    <property type="entry name" value="His_kinase_dom"/>
</dbReference>
<reference evidence="8" key="1">
    <citation type="submission" date="2020-09" db="EMBL/GenBank/DDBJ databases">
        <title>Desulfogranum mesoprofundum gen. nov., sp. nov., a novel mesophilic, sulfate-reducing chemolithoautotroph isolated from a deep-sea hydrothermal vent chimney in the Suiyo Seamount.</title>
        <authorList>
            <person name="Hashimoto Y."/>
            <person name="Nakagawa S."/>
        </authorList>
    </citation>
    <scope>NUCLEOTIDE SEQUENCE</scope>
    <source>
        <strain evidence="8">KT2</strain>
    </source>
</reference>
<evidence type="ECO:0000256" key="3">
    <source>
        <dbReference type="ARBA" id="ARBA00022679"/>
    </source>
</evidence>
<sequence length="337" mass="37202">MKRDNAVDPAVFSYLDEILKAAKRAKSLVEQVLTFSRSSEMKEKLLHIHPIVKEVMKLMRVTLPSTIVIVEEVNENCGRLLVDPVKLHQVLINLCTNSAHAMEGMHGVLTVKLDEAETSKDGREWLELSVSDTGTGIDEEIIDRIFEPYFTTKEKTYGTGMGLAMVHGIINRQGGYIKVESEKGKGTTFRVFLPLADKVDPIERVMHTGELPSGVGRILLVDDDSQVVQVTGEILRSLGYTVVGTVSAMEAVDKFAGESDKFDLVITDLTMPELTGLEVSRKIKKLRSDIPVVLFTGYSDQVSKDAAMEAGVNEYCMKPVSMRNLSVVVDKLLNSLG</sequence>
<dbReference type="RefSeq" id="WP_228856205.1">
    <property type="nucleotide sequence ID" value="NZ_AP024086.1"/>
</dbReference>
<keyword evidence="3" id="KW-0808">Transferase</keyword>
<dbReference type="PANTHER" id="PTHR43047">
    <property type="entry name" value="TWO-COMPONENT HISTIDINE PROTEIN KINASE"/>
    <property type="match status" value="1"/>
</dbReference>
<dbReference type="PROSITE" id="PS50109">
    <property type="entry name" value="HIS_KIN"/>
    <property type="match status" value="1"/>
</dbReference>
<accession>A0A8D5JNE3</accession>
<organism evidence="8 9">
    <name type="scientific">Desulfomarina profundi</name>
    <dbReference type="NCBI Taxonomy" id="2772557"/>
    <lineage>
        <taxon>Bacteria</taxon>
        <taxon>Pseudomonadati</taxon>
        <taxon>Thermodesulfobacteriota</taxon>
        <taxon>Desulfobulbia</taxon>
        <taxon>Desulfobulbales</taxon>
        <taxon>Desulfobulbaceae</taxon>
        <taxon>Desulfomarina</taxon>
    </lineage>
</organism>
<dbReference type="GO" id="GO:0005886">
    <property type="term" value="C:plasma membrane"/>
    <property type="evidence" value="ECO:0007669"/>
    <property type="project" value="TreeGrafter"/>
</dbReference>
<dbReference type="GO" id="GO:0009927">
    <property type="term" value="F:histidine phosphotransfer kinase activity"/>
    <property type="evidence" value="ECO:0007669"/>
    <property type="project" value="TreeGrafter"/>
</dbReference>
<dbReference type="PANTHER" id="PTHR43047:SF72">
    <property type="entry name" value="OSMOSENSING HISTIDINE PROTEIN KINASE SLN1"/>
    <property type="match status" value="1"/>
</dbReference>
<dbReference type="EMBL" id="AP024086">
    <property type="protein sequence ID" value="BCL60035.1"/>
    <property type="molecule type" value="Genomic_DNA"/>
</dbReference>
<proteinExistence type="predicted"/>
<dbReference type="GO" id="GO:0000155">
    <property type="term" value="F:phosphorelay sensor kinase activity"/>
    <property type="evidence" value="ECO:0007669"/>
    <property type="project" value="TreeGrafter"/>
</dbReference>
<evidence type="ECO:0000256" key="2">
    <source>
        <dbReference type="ARBA" id="ARBA00012438"/>
    </source>
</evidence>
<dbReference type="EC" id="2.7.13.3" evidence="2"/>
<keyword evidence="9" id="KW-1185">Reference proteome</keyword>
<evidence type="ECO:0000313" key="8">
    <source>
        <dbReference type="EMBL" id="BCL60035.1"/>
    </source>
</evidence>
<evidence type="ECO:0000259" key="6">
    <source>
        <dbReference type="PROSITE" id="PS50109"/>
    </source>
</evidence>
<dbReference type="AlphaFoldDB" id="A0A8D5JNE3"/>
<dbReference type="SMART" id="SM00387">
    <property type="entry name" value="HATPase_c"/>
    <property type="match status" value="1"/>
</dbReference>
<dbReference type="PROSITE" id="PS50110">
    <property type="entry name" value="RESPONSE_REGULATORY"/>
    <property type="match status" value="1"/>
</dbReference>
<dbReference type="Pfam" id="PF02518">
    <property type="entry name" value="HATPase_c"/>
    <property type="match status" value="1"/>
</dbReference>
<evidence type="ECO:0000259" key="7">
    <source>
        <dbReference type="PROSITE" id="PS50110"/>
    </source>
</evidence>
<feature type="domain" description="Response regulatory" evidence="7">
    <location>
        <begin position="217"/>
        <end position="333"/>
    </location>
</feature>
<feature type="modified residue" description="4-aspartylphosphate" evidence="5">
    <location>
        <position position="268"/>
    </location>
</feature>
<evidence type="ECO:0000256" key="4">
    <source>
        <dbReference type="ARBA" id="ARBA00022777"/>
    </source>
</evidence>
<evidence type="ECO:0000256" key="5">
    <source>
        <dbReference type="PROSITE-ProRule" id="PRU00169"/>
    </source>
</evidence>
<feature type="domain" description="Histidine kinase" evidence="6">
    <location>
        <begin position="1"/>
        <end position="197"/>
    </location>
</feature>
<keyword evidence="5" id="KW-0597">Phosphoprotein</keyword>
<gene>
    <name evidence="8" type="ORF">DGMP_07280</name>
</gene>